<dbReference type="InterPro" id="IPR013087">
    <property type="entry name" value="Znf_C2H2_type"/>
</dbReference>
<keyword evidence="4" id="KW-0862">Zinc</keyword>
<dbReference type="FunFam" id="3.30.160.60:FF:000557">
    <property type="entry name" value="zinc finger and SCAN domain-containing protein 29"/>
    <property type="match status" value="1"/>
</dbReference>
<dbReference type="GO" id="GO:0000978">
    <property type="term" value="F:RNA polymerase II cis-regulatory region sequence-specific DNA binding"/>
    <property type="evidence" value="ECO:0007669"/>
    <property type="project" value="UniProtKB-ARBA"/>
</dbReference>
<dbReference type="PANTHER" id="PTHR19818">
    <property type="entry name" value="ZINC FINGER PROTEIN ZIC AND GLI"/>
    <property type="match status" value="1"/>
</dbReference>
<dbReference type="STRING" id="913774.A0A0C3GF57"/>
<proteinExistence type="predicted"/>
<dbReference type="HOGENOM" id="CLU_038712_1_0_1"/>
<dbReference type="Gene3D" id="3.30.160.60">
    <property type="entry name" value="Classic Zinc Finger"/>
    <property type="match status" value="3"/>
</dbReference>
<organism evidence="8 9">
    <name type="scientific">Oidiodendron maius (strain Zn)</name>
    <dbReference type="NCBI Taxonomy" id="913774"/>
    <lineage>
        <taxon>Eukaryota</taxon>
        <taxon>Fungi</taxon>
        <taxon>Dikarya</taxon>
        <taxon>Ascomycota</taxon>
        <taxon>Pezizomycotina</taxon>
        <taxon>Leotiomycetes</taxon>
        <taxon>Leotiomycetes incertae sedis</taxon>
        <taxon>Myxotrichaceae</taxon>
        <taxon>Oidiodendron</taxon>
    </lineage>
</organism>
<gene>
    <name evidence="8" type="ORF">OIDMADRAFT_88812</name>
</gene>
<name>A0A0C3GF57_OIDMZ</name>
<feature type="non-terminal residue" evidence="8">
    <location>
        <position position="1"/>
    </location>
</feature>
<dbReference type="GO" id="GO:0045944">
    <property type="term" value="P:positive regulation of transcription by RNA polymerase II"/>
    <property type="evidence" value="ECO:0007669"/>
    <property type="project" value="UniProtKB-ARBA"/>
</dbReference>
<evidence type="ECO:0000256" key="1">
    <source>
        <dbReference type="ARBA" id="ARBA00022723"/>
    </source>
</evidence>
<feature type="domain" description="C2H2-type" evidence="7">
    <location>
        <begin position="46"/>
        <end position="75"/>
    </location>
</feature>
<dbReference type="PROSITE" id="PS00028">
    <property type="entry name" value="ZINC_FINGER_C2H2_1"/>
    <property type="match status" value="3"/>
</dbReference>
<evidence type="ECO:0000256" key="3">
    <source>
        <dbReference type="ARBA" id="ARBA00022771"/>
    </source>
</evidence>
<keyword evidence="9" id="KW-1185">Reference proteome</keyword>
<dbReference type="InParanoid" id="A0A0C3GF57"/>
<evidence type="ECO:0000256" key="2">
    <source>
        <dbReference type="ARBA" id="ARBA00022737"/>
    </source>
</evidence>
<feature type="region of interest" description="Disordered" evidence="6">
    <location>
        <begin position="89"/>
        <end position="153"/>
    </location>
</feature>
<reference evidence="8 9" key="1">
    <citation type="submission" date="2014-04" db="EMBL/GenBank/DDBJ databases">
        <authorList>
            <consortium name="DOE Joint Genome Institute"/>
            <person name="Kuo A."/>
            <person name="Martino E."/>
            <person name="Perotto S."/>
            <person name="Kohler A."/>
            <person name="Nagy L.G."/>
            <person name="Floudas D."/>
            <person name="Copeland A."/>
            <person name="Barry K.W."/>
            <person name="Cichocki N."/>
            <person name="Veneault-Fourrey C."/>
            <person name="LaButti K."/>
            <person name="Lindquist E.A."/>
            <person name="Lipzen A."/>
            <person name="Lundell T."/>
            <person name="Morin E."/>
            <person name="Murat C."/>
            <person name="Sun H."/>
            <person name="Tunlid A."/>
            <person name="Henrissat B."/>
            <person name="Grigoriev I.V."/>
            <person name="Hibbett D.S."/>
            <person name="Martin F."/>
            <person name="Nordberg H.P."/>
            <person name="Cantor M.N."/>
            <person name="Hua S.X."/>
        </authorList>
    </citation>
    <scope>NUCLEOTIDE SEQUENCE [LARGE SCALE GENOMIC DNA]</scope>
    <source>
        <strain evidence="8 9">Zn</strain>
    </source>
</reference>
<dbReference type="SUPFAM" id="SSF57667">
    <property type="entry name" value="beta-beta-alpha zinc fingers"/>
    <property type="match status" value="2"/>
</dbReference>
<dbReference type="OrthoDB" id="3437960at2759"/>
<reference evidence="9" key="2">
    <citation type="submission" date="2015-01" db="EMBL/GenBank/DDBJ databases">
        <title>Evolutionary Origins and Diversification of the Mycorrhizal Mutualists.</title>
        <authorList>
            <consortium name="DOE Joint Genome Institute"/>
            <consortium name="Mycorrhizal Genomics Consortium"/>
            <person name="Kohler A."/>
            <person name="Kuo A."/>
            <person name="Nagy L.G."/>
            <person name="Floudas D."/>
            <person name="Copeland A."/>
            <person name="Barry K.W."/>
            <person name="Cichocki N."/>
            <person name="Veneault-Fourrey C."/>
            <person name="LaButti K."/>
            <person name="Lindquist E.A."/>
            <person name="Lipzen A."/>
            <person name="Lundell T."/>
            <person name="Morin E."/>
            <person name="Murat C."/>
            <person name="Riley R."/>
            <person name="Ohm R."/>
            <person name="Sun H."/>
            <person name="Tunlid A."/>
            <person name="Henrissat B."/>
            <person name="Grigoriev I.V."/>
            <person name="Hibbett D.S."/>
            <person name="Martin F."/>
        </authorList>
    </citation>
    <scope>NUCLEOTIDE SEQUENCE [LARGE SCALE GENOMIC DNA]</scope>
    <source>
        <strain evidence="9">Zn</strain>
    </source>
</reference>
<dbReference type="EMBL" id="KN832889">
    <property type="protein sequence ID" value="KIM94755.1"/>
    <property type="molecule type" value="Genomic_DNA"/>
</dbReference>
<dbReference type="GO" id="GO:0008270">
    <property type="term" value="F:zinc ion binding"/>
    <property type="evidence" value="ECO:0007669"/>
    <property type="project" value="UniProtKB-KW"/>
</dbReference>
<feature type="non-terminal residue" evidence="8">
    <location>
        <position position="336"/>
    </location>
</feature>
<evidence type="ECO:0000313" key="9">
    <source>
        <dbReference type="Proteomes" id="UP000054321"/>
    </source>
</evidence>
<dbReference type="SMART" id="SM00355">
    <property type="entry name" value="ZnF_C2H2"/>
    <property type="match status" value="3"/>
</dbReference>
<protein>
    <recommendedName>
        <fullName evidence="7">C2H2-type domain-containing protein</fullName>
    </recommendedName>
</protein>
<dbReference type="GO" id="GO:0005634">
    <property type="term" value="C:nucleus"/>
    <property type="evidence" value="ECO:0007669"/>
    <property type="project" value="UniProtKB-ARBA"/>
</dbReference>
<dbReference type="Proteomes" id="UP000054321">
    <property type="component" value="Unassembled WGS sequence"/>
</dbReference>
<sequence>ISTMKLVEKQLSTRPFRCDWEVCNKSFDRKSDLQRHYRIHTNERPYSCSTPGCCKSFIQAGALAVHIRTHTGEKPYKCQHIACGKRFSDSSSLTRHRNTHTRKRPYKRVDVEWSKSVSGKTAMAKHQPHSRQRSINSSELDNAKSSDSDGGEFPTALQQSLQALWPPNVVISTRPAMPLRHRLHFDDSFAILTQENDKPLPVPAYGYRHSRHGGAQTDNMPISEHIHYNPFTVLRPSRAVYSPFYAPGQHNAGVPIVGTTPTPIQTDHLFLQQPEIIQSCQDAYSPISRARTIVQGPYHAHWVAQAASYALLNPPPAEQAPVTQFQQSACHLAQEQ</sequence>
<dbReference type="AlphaFoldDB" id="A0A0C3GF57"/>
<feature type="domain" description="C2H2-type" evidence="7">
    <location>
        <begin position="76"/>
        <end position="105"/>
    </location>
</feature>
<evidence type="ECO:0000313" key="8">
    <source>
        <dbReference type="EMBL" id="KIM94755.1"/>
    </source>
</evidence>
<dbReference type="InterPro" id="IPR036236">
    <property type="entry name" value="Znf_C2H2_sf"/>
</dbReference>
<dbReference type="PROSITE" id="PS50157">
    <property type="entry name" value="ZINC_FINGER_C2H2_2"/>
    <property type="match status" value="3"/>
</dbReference>
<keyword evidence="1" id="KW-0479">Metal-binding</keyword>
<evidence type="ECO:0000256" key="6">
    <source>
        <dbReference type="SAM" id="MobiDB-lite"/>
    </source>
</evidence>
<dbReference type="PANTHER" id="PTHR19818:SF159">
    <property type="entry name" value="C2H2-TYPE DOMAIN-CONTAINING PROTEIN"/>
    <property type="match status" value="1"/>
</dbReference>
<accession>A0A0C3GF57</accession>
<dbReference type="FunFam" id="3.30.160.60:FF:000072">
    <property type="entry name" value="zinc finger protein 143 isoform X1"/>
    <property type="match status" value="2"/>
</dbReference>
<dbReference type="GO" id="GO:0000981">
    <property type="term" value="F:DNA-binding transcription factor activity, RNA polymerase II-specific"/>
    <property type="evidence" value="ECO:0007669"/>
    <property type="project" value="TreeGrafter"/>
</dbReference>
<evidence type="ECO:0000256" key="4">
    <source>
        <dbReference type="ARBA" id="ARBA00022833"/>
    </source>
</evidence>
<feature type="compositionally biased region" description="Basic residues" evidence="6">
    <location>
        <begin position="94"/>
        <end position="106"/>
    </location>
</feature>
<keyword evidence="3 5" id="KW-0863">Zinc-finger</keyword>
<evidence type="ECO:0000259" key="7">
    <source>
        <dbReference type="PROSITE" id="PS50157"/>
    </source>
</evidence>
<dbReference type="InterPro" id="IPR050329">
    <property type="entry name" value="GLI_C2H2-zinc-finger"/>
</dbReference>
<evidence type="ECO:0000256" key="5">
    <source>
        <dbReference type="PROSITE-ProRule" id="PRU00042"/>
    </source>
</evidence>
<dbReference type="Pfam" id="PF00096">
    <property type="entry name" value="zf-C2H2"/>
    <property type="match status" value="3"/>
</dbReference>
<keyword evidence="2" id="KW-0677">Repeat</keyword>
<feature type="domain" description="C2H2-type" evidence="7">
    <location>
        <begin position="16"/>
        <end position="45"/>
    </location>
</feature>